<gene>
    <name evidence="2" type="ORF">C8E89_13024</name>
</gene>
<evidence type="ECO:0000259" key="1">
    <source>
        <dbReference type="Pfam" id="PF09994"/>
    </source>
</evidence>
<reference evidence="2 3" key="2">
    <citation type="submission" date="2018-06" db="EMBL/GenBank/DDBJ databases">
        <title>Sequencing of bacterial isolates from soil warming experiment in Harvard Forest, Massachusetts, USA.</title>
        <authorList>
            <person name="Deangelis K.PhD."/>
        </authorList>
    </citation>
    <scope>NUCLEOTIDE SEQUENCE [LARGE SCALE GENOMIC DNA]</scope>
    <source>
        <strain evidence="2 3">GAS496</strain>
    </source>
</reference>
<accession>A0A318HAX0</accession>
<name>A0A318HAX0_9MYCO</name>
<dbReference type="OrthoDB" id="4378831at2"/>
<keyword evidence="2" id="KW-0378">Hydrolase</keyword>
<dbReference type="AlphaFoldDB" id="A0A318HAX0"/>
<dbReference type="PANTHER" id="PTHR33840">
    <property type="match status" value="1"/>
</dbReference>
<proteinExistence type="predicted"/>
<reference evidence="3" key="1">
    <citation type="submission" date="2018-05" db="EMBL/GenBank/DDBJ databases">
        <authorList>
            <person name="Deangelis K."/>
            <person name="Huntemann M."/>
            <person name="Clum A."/>
            <person name="Pillay M."/>
            <person name="Palaniappan K."/>
            <person name="Varghese N."/>
            <person name="Mikhailova N."/>
            <person name="Stamatis D."/>
            <person name="Reddy T."/>
            <person name="Daum C."/>
            <person name="Shapiro N."/>
            <person name="Ivanova N."/>
            <person name="Kyrpides N."/>
            <person name="Woyke T."/>
        </authorList>
    </citation>
    <scope>NUCLEOTIDE SEQUENCE [LARGE SCALE GENOMIC DNA]</scope>
    <source>
        <strain evidence="3">GAS496</strain>
    </source>
</reference>
<dbReference type="Pfam" id="PF09994">
    <property type="entry name" value="T6SS_Tle1-like_cat"/>
    <property type="match status" value="1"/>
</dbReference>
<comment type="caution">
    <text evidence="2">The sequence shown here is derived from an EMBL/GenBank/DDBJ whole genome shotgun (WGS) entry which is preliminary data.</text>
</comment>
<dbReference type="InterPro" id="IPR018712">
    <property type="entry name" value="Tle1-like_cat"/>
</dbReference>
<organism evidence="2 3">
    <name type="scientific">Mycolicibacterium moriokaense</name>
    <dbReference type="NCBI Taxonomy" id="39691"/>
    <lineage>
        <taxon>Bacteria</taxon>
        <taxon>Bacillati</taxon>
        <taxon>Actinomycetota</taxon>
        <taxon>Actinomycetes</taxon>
        <taxon>Mycobacteriales</taxon>
        <taxon>Mycobacteriaceae</taxon>
        <taxon>Mycolicibacterium</taxon>
    </lineage>
</organism>
<feature type="domain" description="T6SS Phospholipase effector Tle1-like catalytic" evidence="1">
    <location>
        <begin position="2"/>
        <end position="237"/>
    </location>
</feature>
<sequence length="336" mass="36902">MKNIVLCFDRARDHPGPREASNAEAVLRLLEESDEQITWYHPGTPAPASERGRLGRLRWREAAAHDARTTIAEAYEFLVEWWEPGDRIFMFGVGLGASCAHELTRLLGTVGVLPDLMDYVLATYALPRTRRSPQDWQRVTRLAARLAGHREIGVPVQFLGLWDMAKAPCRQETGVTNVVAGRHAVAVDGGNGSLAGRLVEAPESVEEVWFRGAHCDVAGGRGACWPLADIALDWMLDGAVQAGVTVRDDSRCEAPAPSEYDALAESPRTISLRRLPASPLVHASVDVYLRAHPEYWRRLPAQVVWADADWLARSERLVDARPSTAVEPPVLAAAAS</sequence>
<dbReference type="PANTHER" id="PTHR33840:SF1">
    <property type="entry name" value="TLE1 PHOSPHOLIPASE DOMAIN-CONTAINING PROTEIN"/>
    <property type="match status" value="1"/>
</dbReference>
<dbReference type="RefSeq" id="WP_110319558.1">
    <property type="nucleotide sequence ID" value="NZ_QJJU01000030.1"/>
</dbReference>
<evidence type="ECO:0000313" key="3">
    <source>
        <dbReference type="Proteomes" id="UP000247781"/>
    </source>
</evidence>
<dbReference type="EMBL" id="QJJU01000030">
    <property type="protein sequence ID" value="PXX01397.1"/>
    <property type="molecule type" value="Genomic_DNA"/>
</dbReference>
<evidence type="ECO:0000313" key="2">
    <source>
        <dbReference type="EMBL" id="PXX01397.1"/>
    </source>
</evidence>
<protein>
    <submittedName>
        <fullName evidence="2">Putative alpha/beta hydrolase family protein DUF2235</fullName>
    </submittedName>
</protein>
<dbReference type="GO" id="GO:0016787">
    <property type="term" value="F:hydrolase activity"/>
    <property type="evidence" value="ECO:0007669"/>
    <property type="project" value="UniProtKB-KW"/>
</dbReference>
<dbReference type="Proteomes" id="UP000247781">
    <property type="component" value="Unassembled WGS sequence"/>
</dbReference>
<keyword evidence="3" id="KW-1185">Reference proteome</keyword>